<dbReference type="SUPFAM" id="SSF48452">
    <property type="entry name" value="TPR-like"/>
    <property type="match status" value="1"/>
</dbReference>
<keyword evidence="7" id="KW-1185">Reference proteome</keyword>
<evidence type="ECO:0000256" key="2">
    <source>
        <dbReference type="ARBA" id="ARBA00022679"/>
    </source>
</evidence>
<dbReference type="InterPro" id="IPR019734">
    <property type="entry name" value="TPR_rpt"/>
</dbReference>
<dbReference type="RefSeq" id="WP_310281131.1">
    <property type="nucleotide sequence ID" value="NZ_JAVDWR010000020.1"/>
</dbReference>
<dbReference type="InterPro" id="IPR050903">
    <property type="entry name" value="Bact_Chemotaxis_MeTrfase"/>
</dbReference>
<dbReference type="InterPro" id="IPR000780">
    <property type="entry name" value="CheR_MeTrfase"/>
</dbReference>
<dbReference type="SMART" id="SM00028">
    <property type="entry name" value="TPR"/>
    <property type="match status" value="2"/>
</dbReference>
<keyword evidence="3" id="KW-0949">S-adenosyl-L-methionine</keyword>
<protein>
    <submittedName>
        <fullName evidence="6">Chemotaxis protein methyltransferase CheR</fullName>
        <ecNumber evidence="6">2.1.1.80</ecNumber>
    </submittedName>
</protein>
<evidence type="ECO:0000256" key="1">
    <source>
        <dbReference type="ARBA" id="ARBA00022603"/>
    </source>
</evidence>
<keyword evidence="2 6" id="KW-0808">Transferase</keyword>
<dbReference type="PROSITE" id="PS50123">
    <property type="entry name" value="CHER"/>
    <property type="match status" value="1"/>
</dbReference>
<evidence type="ECO:0000256" key="3">
    <source>
        <dbReference type="ARBA" id="ARBA00022691"/>
    </source>
</evidence>
<dbReference type="Proteomes" id="UP001257909">
    <property type="component" value="Unassembled WGS sequence"/>
</dbReference>
<evidence type="ECO:0000313" key="7">
    <source>
        <dbReference type="Proteomes" id="UP001257909"/>
    </source>
</evidence>
<dbReference type="InterPro" id="IPR011990">
    <property type="entry name" value="TPR-like_helical_dom_sf"/>
</dbReference>
<dbReference type="EMBL" id="JAVDWR010000020">
    <property type="protein sequence ID" value="MDR7122698.1"/>
    <property type="molecule type" value="Genomic_DNA"/>
</dbReference>
<dbReference type="PANTHER" id="PTHR24422:SF19">
    <property type="entry name" value="CHEMOTAXIS PROTEIN METHYLTRANSFERASE"/>
    <property type="match status" value="1"/>
</dbReference>
<evidence type="ECO:0000259" key="5">
    <source>
        <dbReference type="PROSITE" id="PS50123"/>
    </source>
</evidence>
<dbReference type="Gene3D" id="1.25.40.10">
    <property type="entry name" value="Tetratricopeptide repeat domain"/>
    <property type="match status" value="1"/>
</dbReference>
<feature type="repeat" description="TPR" evidence="4">
    <location>
        <begin position="394"/>
        <end position="427"/>
    </location>
</feature>
<dbReference type="PANTHER" id="PTHR24422">
    <property type="entry name" value="CHEMOTAXIS PROTEIN METHYLTRANSFERASE"/>
    <property type="match status" value="1"/>
</dbReference>
<dbReference type="InterPro" id="IPR029063">
    <property type="entry name" value="SAM-dependent_MTases_sf"/>
</dbReference>
<dbReference type="PROSITE" id="PS50005">
    <property type="entry name" value="TPR"/>
    <property type="match status" value="1"/>
</dbReference>
<evidence type="ECO:0000256" key="4">
    <source>
        <dbReference type="PROSITE-ProRule" id="PRU00339"/>
    </source>
</evidence>
<dbReference type="PRINTS" id="PR00996">
    <property type="entry name" value="CHERMTFRASE"/>
</dbReference>
<name>A0ABU1W442_9GAMM</name>
<sequence length="495" mass="56144">MNIPMEWISHIMTKAQQHFGASYQPDQHRDLLRRLQWRAQELGIKNTKAWLQKAALKQWDSELAQLLLPVFTVGETYFCRDPKATQWLIDEWLPKRLAVTTSTTRLKIWSAGCCSGEEAYSMLFQLSEALSQQKSSLSLQIWATDLNPAFLAKAKLGIYKAASFRNCTPEFKQRYFDEIDTTSWQVKTEWRNSIQFMPFNFLDSTPPFADSFDLILCRNVLMYFSSTQAEQIVQRFLHRLDADGLLLLGAVEASLATQSCHSGFWAADNYAVPMQTQAAAILATPSIKPATKKITAAKKQSGFPAIRPLAPVVPLQEKLSPKQLLWQQLHEARRQGQPAVAQQLALRYFESGPLSLQEQQQYHLVQAQICADLQLSSEARSWLNQLLDLHPDSAQSYLFSAQLYIQQQLPEQAFTALQKALYLEPDLIIAHLLRAQLLLQTEQRPAALKALRLCSQLLSSYAPDQQVPCSDGLNVHQMNLICDQLAKELSVCLHP</sequence>
<keyword evidence="1 6" id="KW-0489">Methyltransferase</keyword>
<dbReference type="SUPFAM" id="SSF53335">
    <property type="entry name" value="S-adenosyl-L-methionine-dependent methyltransferases"/>
    <property type="match status" value="1"/>
</dbReference>
<dbReference type="EC" id="2.1.1.80" evidence="6"/>
<gene>
    <name evidence="6" type="ORF">J2W69_003675</name>
</gene>
<dbReference type="InterPro" id="IPR022642">
    <property type="entry name" value="CheR_C"/>
</dbReference>
<reference evidence="6 7" key="1">
    <citation type="submission" date="2023-07" db="EMBL/GenBank/DDBJ databases">
        <title>Sorghum-associated microbial communities from plants grown in Nebraska, USA.</title>
        <authorList>
            <person name="Schachtman D."/>
        </authorList>
    </citation>
    <scope>NUCLEOTIDE SEQUENCE [LARGE SCALE GENOMIC DNA]</scope>
    <source>
        <strain evidence="6 7">4138</strain>
    </source>
</reference>
<accession>A0ABU1W442</accession>
<evidence type="ECO:0000313" key="6">
    <source>
        <dbReference type="EMBL" id="MDR7122698.1"/>
    </source>
</evidence>
<dbReference type="GO" id="GO:0008983">
    <property type="term" value="F:protein-glutamate O-methyltransferase activity"/>
    <property type="evidence" value="ECO:0007669"/>
    <property type="project" value="UniProtKB-EC"/>
</dbReference>
<dbReference type="Gene3D" id="3.40.50.150">
    <property type="entry name" value="Vaccinia Virus protein VP39"/>
    <property type="match status" value="1"/>
</dbReference>
<dbReference type="GO" id="GO:0032259">
    <property type="term" value="P:methylation"/>
    <property type="evidence" value="ECO:0007669"/>
    <property type="project" value="UniProtKB-KW"/>
</dbReference>
<proteinExistence type="predicted"/>
<organism evidence="6 7">
    <name type="scientific">Rheinheimera soli</name>
    <dbReference type="NCBI Taxonomy" id="443616"/>
    <lineage>
        <taxon>Bacteria</taxon>
        <taxon>Pseudomonadati</taxon>
        <taxon>Pseudomonadota</taxon>
        <taxon>Gammaproteobacteria</taxon>
        <taxon>Chromatiales</taxon>
        <taxon>Chromatiaceae</taxon>
        <taxon>Rheinheimera</taxon>
    </lineage>
</organism>
<feature type="domain" description="CheR-type methyltransferase" evidence="5">
    <location>
        <begin position="1"/>
        <end position="253"/>
    </location>
</feature>
<keyword evidence="4" id="KW-0802">TPR repeat</keyword>
<dbReference type="Pfam" id="PF01739">
    <property type="entry name" value="CheR"/>
    <property type="match status" value="1"/>
</dbReference>
<dbReference type="SMART" id="SM00138">
    <property type="entry name" value="MeTrc"/>
    <property type="match status" value="1"/>
</dbReference>
<comment type="caution">
    <text evidence="6">The sequence shown here is derived from an EMBL/GenBank/DDBJ whole genome shotgun (WGS) entry which is preliminary data.</text>
</comment>